<evidence type="ECO:0000256" key="7">
    <source>
        <dbReference type="SAM" id="Coils"/>
    </source>
</evidence>
<keyword evidence="5 8" id="KW-0472">Membrane</keyword>
<organism evidence="11 12">
    <name type="scientific">Pseudoalteromonas ulvae</name>
    <dbReference type="NCBI Taxonomy" id="107327"/>
    <lineage>
        <taxon>Bacteria</taxon>
        <taxon>Pseudomonadati</taxon>
        <taxon>Pseudomonadota</taxon>
        <taxon>Gammaproteobacteria</taxon>
        <taxon>Alteromonadales</taxon>
        <taxon>Pseudoalteromonadaceae</taxon>
        <taxon>Pseudoalteromonas</taxon>
    </lineage>
</organism>
<feature type="transmembrane region" description="Helical" evidence="8">
    <location>
        <begin position="242"/>
        <end position="262"/>
    </location>
</feature>
<evidence type="ECO:0000256" key="2">
    <source>
        <dbReference type="ARBA" id="ARBA00022475"/>
    </source>
</evidence>
<keyword evidence="7" id="KW-0175">Coiled coil</keyword>
<dbReference type="AlphaFoldDB" id="A0A2C9ZZJ3"/>
<reference evidence="11 12" key="1">
    <citation type="submission" date="2017-02" db="EMBL/GenBank/DDBJ databases">
        <title>Pseudoalteromonas ulvae TC14 Genome.</title>
        <authorList>
            <person name="Molmeret M."/>
        </authorList>
    </citation>
    <scope>NUCLEOTIDE SEQUENCE [LARGE SCALE GENOMIC DNA]</scope>
    <source>
        <strain evidence="11">TC14</strain>
    </source>
</reference>
<evidence type="ECO:0000256" key="1">
    <source>
        <dbReference type="ARBA" id="ARBA00004651"/>
    </source>
</evidence>
<proteinExistence type="inferred from homology"/>
<dbReference type="OrthoDB" id="4045at2"/>
<evidence type="ECO:0000256" key="6">
    <source>
        <dbReference type="RuleBase" id="RU004057"/>
    </source>
</evidence>
<feature type="transmembrane region" description="Helical" evidence="8">
    <location>
        <begin position="342"/>
        <end position="367"/>
    </location>
</feature>
<keyword evidence="4 8" id="KW-1133">Transmembrane helix</keyword>
<evidence type="ECO:0000256" key="4">
    <source>
        <dbReference type="ARBA" id="ARBA00022989"/>
    </source>
</evidence>
<dbReference type="InterPro" id="IPR050790">
    <property type="entry name" value="ExbB/TolQ_transport"/>
</dbReference>
<evidence type="ECO:0000256" key="3">
    <source>
        <dbReference type="ARBA" id="ARBA00022692"/>
    </source>
</evidence>
<dbReference type="PANTHER" id="PTHR30625:SF11">
    <property type="entry name" value="MOTA_TOLQ_EXBB PROTON CHANNEL DOMAIN-CONTAINING PROTEIN"/>
    <property type="match status" value="1"/>
</dbReference>
<evidence type="ECO:0000259" key="10">
    <source>
        <dbReference type="Pfam" id="PF01618"/>
    </source>
</evidence>
<feature type="coiled-coil region" evidence="7">
    <location>
        <begin position="26"/>
        <end position="99"/>
    </location>
</feature>
<dbReference type="RefSeq" id="WP_086745698.1">
    <property type="nucleotide sequence ID" value="NZ_MWPV01000007.1"/>
</dbReference>
<keyword evidence="12" id="KW-1185">Reference proteome</keyword>
<evidence type="ECO:0000256" key="5">
    <source>
        <dbReference type="ARBA" id="ARBA00023136"/>
    </source>
</evidence>
<protein>
    <recommendedName>
        <fullName evidence="10">MotA/TolQ/ExbB proton channel domain-containing protein</fullName>
    </recommendedName>
</protein>
<dbReference type="PANTHER" id="PTHR30625">
    <property type="entry name" value="PROTEIN TOLQ"/>
    <property type="match status" value="1"/>
</dbReference>
<feature type="chain" id="PRO_5012790668" description="MotA/TolQ/ExbB proton channel domain-containing protein" evidence="9">
    <location>
        <begin position="23"/>
        <end position="445"/>
    </location>
</feature>
<keyword evidence="6" id="KW-0653">Protein transport</keyword>
<comment type="similarity">
    <text evidence="6">Belongs to the exbB/tolQ family.</text>
</comment>
<evidence type="ECO:0000256" key="9">
    <source>
        <dbReference type="SAM" id="SignalP"/>
    </source>
</evidence>
<name>A0A2C9ZZJ3_PSEDV</name>
<evidence type="ECO:0000313" key="12">
    <source>
        <dbReference type="Proteomes" id="UP000194841"/>
    </source>
</evidence>
<dbReference type="Proteomes" id="UP000194841">
    <property type="component" value="Unassembled WGS sequence"/>
</dbReference>
<dbReference type="InterPro" id="IPR002898">
    <property type="entry name" value="MotA_ExbB_proton_chnl"/>
</dbReference>
<keyword evidence="9" id="KW-0732">Signal</keyword>
<dbReference type="EMBL" id="MWPV01000007">
    <property type="protein sequence ID" value="OUL56184.1"/>
    <property type="molecule type" value="Genomic_DNA"/>
</dbReference>
<accession>A0A2C9ZZJ3</accession>
<dbReference type="GO" id="GO:0017038">
    <property type="term" value="P:protein import"/>
    <property type="evidence" value="ECO:0007669"/>
    <property type="project" value="TreeGrafter"/>
</dbReference>
<comment type="subcellular location">
    <subcellularLocation>
        <location evidence="1">Cell membrane</location>
        <topology evidence="1">Multi-pass membrane protein</topology>
    </subcellularLocation>
    <subcellularLocation>
        <location evidence="6">Membrane</location>
        <topology evidence="6">Multi-pass membrane protein</topology>
    </subcellularLocation>
</comment>
<dbReference type="Pfam" id="PF01618">
    <property type="entry name" value="MotA_ExbB"/>
    <property type="match status" value="1"/>
</dbReference>
<keyword evidence="2" id="KW-1003">Cell membrane</keyword>
<sequence>MNKHWFGFIVLPLALCSVFAQGASPQQGLIDDIQQAQRNLVKTEQAIYAKSSQYAKQIQQLETKVLALQQQTAVARRAADEQTLSFEQLQTRLKEWRQQDSYQNNQLQRFAQQAKLREINAGADLTAMLAKLSEHLDQLVLRSSPTFTPLELAQSDGQLIQVQSLSLGPVHWYIDSSTGQGGLYQMKNEIAQVALAFDRSDSEQLQRLQQGSSGKIMFDPTLDRALTIKIAEESLWDHIQKGGVWVLPILIFGVFALFISFAKSIQLWRLPAVQPALSTRLAHIFAQKDQQSVDQELAQLKSQLGDSMQGQLLDITANTKIGPSRDDQLFAALLHHKHRLDYWLGAIAITAAVAPLLGLLGTVSGMIETFKLMTLFGAGDPAAVSGGISEALVTTELGLVVAIPALLCHALLSRRAKTYYGDLESCAVNLSQLGAVEQSTLKEAA</sequence>
<dbReference type="GO" id="GO:0005886">
    <property type="term" value="C:plasma membrane"/>
    <property type="evidence" value="ECO:0007669"/>
    <property type="project" value="UniProtKB-SubCell"/>
</dbReference>
<feature type="transmembrane region" description="Helical" evidence="8">
    <location>
        <begin position="387"/>
        <end position="412"/>
    </location>
</feature>
<comment type="caution">
    <text evidence="11">The sequence shown here is derived from an EMBL/GenBank/DDBJ whole genome shotgun (WGS) entry which is preliminary data.</text>
</comment>
<feature type="domain" description="MotA/TolQ/ExbB proton channel" evidence="10">
    <location>
        <begin position="328"/>
        <end position="420"/>
    </location>
</feature>
<gene>
    <name evidence="11" type="ORF">B1199_18910</name>
</gene>
<evidence type="ECO:0000256" key="8">
    <source>
        <dbReference type="SAM" id="Phobius"/>
    </source>
</evidence>
<evidence type="ECO:0000313" key="11">
    <source>
        <dbReference type="EMBL" id="OUL56184.1"/>
    </source>
</evidence>
<keyword evidence="6" id="KW-0813">Transport</keyword>
<feature type="signal peptide" evidence="9">
    <location>
        <begin position="1"/>
        <end position="22"/>
    </location>
</feature>
<keyword evidence="3 8" id="KW-0812">Transmembrane</keyword>